<reference evidence="2 3" key="1">
    <citation type="submission" date="2020-08" db="EMBL/GenBank/DDBJ databases">
        <authorList>
            <person name="Koutsovoulos G."/>
            <person name="Danchin GJ E."/>
        </authorList>
    </citation>
    <scope>NUCLEOTIDE SEQUENCE [LARGE SCALE GENOMIC DNA]</scope>
</reference>
<evidence type="ECO:0000313" key="2">
    <source>
        <dbReference type="EMBL" id="CAD2206618.1"/>
    </source>
</evidence>
<dbReference type="InterPro" id="IPR046769">
    <property type="entry name" value="DOCKER_Lobe_A"/>
</dbReference>
<dbReference type="OrthoDB" id="47328at2759"/>
<evidence type="ECO:0000259" key="1">
    <source>
        <dbReference type="Pfam" id="PF06920"/>
    </source>
</evidence>
<gene>
    <name evidence="2" type="ORF">MENT_LOCUS60500</name>
</gene>
<dbReference type="Proteomes" id="UP000580250">
    <property type="component" value="Unassembled WGS sequence"/>
</dbReference>
<proteinExistence type="predicted"/>
<name>A0A6V7Y4Y2_MELEN</name>
<dbReference type="Gene3D" id="1.25.40.410">
    <property type="match status" value="1"/>
</dbReference>
<dbReference type="EMBL" id="CAJEWN010003129">
    <property type="protein sequence ID" value="CAD2206618.1"/>
    <property type="molecule type" value="Genomic_DNA"/>
</dbReference>
<sequence>MINNPIQMADLHVQLADSYRGSAALRSEFFDALSNIHITEGWYSEAAVCQAHSLAIIGKELQAKSLIAQTDWSLLDILNKQIAIEEELLVVQLLEILNLEDLHEKLMIWLGHCCLVNVMKQLVQYIVFLFQFLRSS</sequence>
<organism evidence="2 3">
    <name type="scientific">Meloidogyne enterolobii</name>
    <name type="common">Root-knot nematode worm</name>
    <name type="synonym">Meloidogyne mayaguensis</name>
    <dbReference type="NCBI Taxonomy" id="390850"/>
    <lineage>
        <taxon>Eukaryota</taxon>
        <taxon>Metazoa</taxon>
        <taxon>Ecdysozoa</taxon>
        <taxon>Nematoda</taxon>
        <taxon>Chromadorea</taxon>
        <taxon>Rhabditida</taxon>
        <taxon>Tylenchina</taxon>
        <taxon>Tylenchomorpha</taxon>
        <taxon>Tylenchoidea</taxon>
        <taxon>Meloidogynidae</taxon>
        <taxon>Meloidogyninae</taxon>
        <taxon>Meloidogyne</taxon>
    </lineage>
</organism>
<accession>A0A6V7Y4Y2</accession>
<dbReference type="AlphaFoldDB" id="A0A6V7Y4Y2"/>
<feature type="domain" description="DOCKER Lobe A" evidence="1">
    <location>
        <begin position="10"/>
        <end position="89"/>
    </location>
</feature>
<comment type="caution">
    <text evidence="2">The sequence shown here is derived from an EMBL/GenBank/DDBJ whole genome shotgun (WGS) entry which is preliminary data.</text>
</comment>
<dbReference type="InterPro" id="IPR043161">
    <property type="entry name" value="DOCK_C_lobe_A"/>
</dbReference>
<dbReference type="Pfam" id="PF06920">
    <property type="entry name" value="DHR-2_Lobe_A"/>
    <property type="match status" value="1"/>
</dbReference>
<evidence type="ECO:0000313" key="3">
    <source>
        <dbReference type="Proteomes" id="UP000580250"/>
    </source>
</evidence>
<protein>
    <recommendedName>
        <fullName evidence="1">DOCKER Lobe A domain-containing protein</fullName>
    </recommendedName>
</protein>